<dbReference type="EMBL" id="FOYS01000005">
    <property type="protein sequence ID" value="SFR64817.1"/>
    <property type="molecule type" value="Genomic_DNA"/>
</dbReference>
<dbReference type="Pfam" id="PF01978">
    <property type="entry name" value="TrmB"/>
    <property type="match status" value="1"/>
</dbReference>
<dbReference type="SUPFAM" id="SSF159071">
    <property type="entry name" value="TrmB C-terminal domain-like"/>
    <property type="match status" value="1"/>
</dbReference>
<protein>
    <submittedName>
        <fullName evidence="4">Sugar-specific transcriptional regulator TrmB</fullName>
    </submittedName>
</protein>
<dbReference type="Pfam" id="PF11495">
    <property type="entry name" value="Regulator_TrmB"/>
    <property type="match status" value="1"/>
</dbReference>
<feature type="domain" description="Transcription regulator TrmB N-terminal" evidence="2">
    <location>
        <begin position="12"/>
        <end position="77"/>
    </location>
</feature>
<dbReference type="CDD" id="cd09124">
    <property type="entry name" value="PLDc_like_TrmB_middle"/>
    <property type="match status" value="1"/>
</dbReference>
<evidence type="ECO:0000259" key="3">
    <source>
        <dbReference type="Pfam" id="PF11495"/>
    </source>
</evidence>
<accession>A0A1I6IDG7</accession>
<dbReference type="PANTHER" id="PTHR34293">
    <property type="entry name" value="HTH-TYPE TRANSCRIPTIONAL REGULATOR TRMBL2"/>
    <property type="match status" value="1"/>
</dbReference>
<evidence type="ECO:0000259" key="2">
    <source>
        <dbReference type="Pfam" id="PF01978"/>
    </source>
</evidence>
<reference evidence="5" key="1">
    <citation type="submission" date="2016-10" db="EMBL/GenBank/DDBJ databases">
        <authorList>
            <person name="Varghese N."/>
            <person name="Submissions S."/>
        </authorList>
    </citation>
    <scope>NUCLEOTIDE SEQUENCE [LARGE SCALE GENOMIC DNA]</scope>
    <source>
        <strain evidence="5">CGMCC 1.8711</strain>
    </source>
</reference>
<evidence type="ECO:0000313" key="4">
    <source>
        <dbReference type="EMBL" id="SFR64817.1"/>
    </source>
</evidence>
<feature type="domain" description="Transcription regulator TrmB C-terminal" evidence="3">
    <location>
        <begin position="108"/>
        <end position="353"/>
    </location>
</feature>
<dbReference type="InterPro" id="IPR002831">
    <property type="entry name" value="Tscrpt_reg_TrmB_N"/>
</dbReference>
<keyword evidence="5" id="KW-1185">Reference proteome</keyword>
<comment type="similarity">
    <text evidence="1">Belongs to the transcriptional regulator TrmB family.</text>
</comment>
<dbReference type="AlphaFoldDB" id="A0A1I6IDG7"/>
<dbReference type="InterPro" id="IPR051797">
    <property type="entry name" value="TrmB-like"/>
</dbReference>
<sequence length="364" mass="39147">MAEDSLRDHLVSFGLSAKEAEAYLAILESGEATTGDVSRSAGVSQGYVYELAAELADRGLITVDEAASPTLLRARPPGEAVGTFTDRLDRMESEIATRFRQSDAGEPAVEIVHSRATVRKRIVRTLERARRDVILTLPATEFEHVRESLSEARARGVAVYLQLVAPVDRVADDVEWDRYATVAETWDARPPVTVVADEETGVMGSHSILSGRHGSAYALVFSQRDIAGGFFGNAISNFWPMGEVLHVADPDPLPATYDHVRTAVTNAALHEAAGRSLLADVTVRAVGTEETTTYERVPVVAVRQNLVGDPTNEFPIENSLVFETPDGRIAAGGNDGSLQPFYEGYAAESVTLYDAGSAGDTTSP</sequence>
<dbReference type="OrthoDB" id="201002at2157"/>
<dbReference type="PANTHER" id="PTHR34293:SF1">
    <property type="entry name" value="HTH-TYPE TRANSCRIPTIONAL REGULATOR TRMBL2"/>
    <property type="match status" value="1"/>
</dbReference>
<dbReference type="RefSeq" id="WP_089882599.1">
    <property type="nucleotide sequence ID" value="NZ_FOYS01000005.1"/>
</dbReference>
<gene>
    <name evidence="4" type="ORF">SAMN04488124_3099</name>
</gene>
<evidence type="ECO:0000313" key="5">
    <source>
        <dbReference type="Proteomes" id="UP000243250"/>
    </source>
</evidence>
<dbReference type="InterPro" id="IPR036388">
    <property type="entry name" value="WH-like_DNA-bd_sf"/>
</dbReference>
<dbReference type="SUPFAM" id="SSF46785">
    <property type="entry name" value="Winged helix' DNA-binding domain"/>
    <property type="match status" value="1"/>
</dbReference>
<dbReference type="InterPro" id="IPR021586">
    <property type="entry name" value="Tscrpt_reg_TrmB_C"/>
</dbReference>
<name>A0A1I6IDG7_9EURY</name>
<evidence type="ECO:0000256" key="1">
    <source>
        <dbReference type="ARBA" id="ARBA00007287"/>
    </source>
</evidence>
<dbReference type="Gene3D" id="1.10.10.10">
    <property type="entry name" value="Winged helix-like DNA-binding domain superfamily/Winged helix DNA-binding domain"/>
    <property type="match status" value="1"/>
</dbReference>
<dbReference type="Proteomes" id="UP000243250">
    <property type="component" value="Unassembled WGS sequence"/>
</dbReference>
<organism evidence="4 5">
    <name type="scientific">Halogeometricum limi</name>
    <dbReference type="NCBI Taxonomy" id="555875"/>
    <lineage>
        <taxon>Archaea</taxon>
        <taxon>Methanobacteriati</taxon>
        <taxon>Methanobacteriota</taxon>
        <taxon>Stenosarchaea group</taxon>
        <taxon>Halobacteria</taxon>
        <taxon>Halobacteriales</taxon>
        <taxon>Haloferacaceae</taxon>
        <taxon>Halogeometricum</taxon>
    </lineage>
</organism>
<dbReference type="STRING" id="555875.SAMN04488124_3099"/>
<dbReference type="InterPro" id="IPR036390">
    <property type="entry name" value="WH_DNA-bd_sf"/>
</dbReference>
<proteinExistence type="inferred from homology"/>